<dbReference type="SUPFAM" id="SSF54001">
    <property type="entry name" value="Cysteine proteinases"/>
    <property type="match status" value="1"/>
</dbReference>
<feature type="domain" description="Transglutaminase-like" evidence="1">
    <location>
        <begin position="33"/>
        <end position="132"/>
    </location>
</feature>
<reference evidence="2" key="1">
    <citation type="submission" date="2020-11" db="EMBL/GenBank/DDBJ databases">
        <title>Nocardia NEAU-351.nov., a novel actinomycete isolated from the cow dung.</title>
        <authorList>
            <person name="Zhang X."/>
        </authorList>
    </citation>
    <scope>NUCLEOTIDE SEQUENCE</scope>
    <source>
        <strain evidence="2">NEAU-351</strain>
    </source>
</reference>
<evidence type="ECO:0000259" key="1">
    <source>
        <dbReference type="Pfam" id="PF01841"/>
    </source>
</evidence>
<comment type="caution">
    <text evidence="2">The sequence shown here is derived from an EMBL/GenBank/DDBJ whole genome shotgun (WGS) entry which is preliminary data.</text>
</comment>
<organism evidence="2 3">
    <name type="scientific">Nocardia bovistercoris</name>
    <dbReference type="NCBI Taxonomy" id="2785916"/>
    <lineage>
        <taxon>Bacteria</taxon>
        <taxon>Bacillati</taxon>
        <taxon>Actinomycetota</taxon>
        <taxon>Actinomycetes</taxon>
        <taxon>Mycobacteriales</taxon>
        <taxon>Nocardiaceae</taxon>
        <taxon>Nocardia</taxon>
    </lineage>
</organism>
<evidence type="ECO:0000313" key="2">
    <source>
        <dbReference type="EMBL" id="MBH0779635.1"/>
    </source>
</evidence>
<keyword evidence="3" id="KW-1185">Reference proteome</keyword>
<proteinExistence type="predicted"/>
<dbReference type="PANTHER" id="PTHR33490:SF3">
    <property type="entry name" value="CONSERVED INTEGRAL MEMBRANE PROTEIN"/>
    <property type="match status" value="1"/>
</dbReference>
<dbReference type="Pfam" id="PF01841">
    <property type="entry name" value="Transglut_core"/>
    <property type="match status" value="1"/>
</dbReference>
<name>A0A931IH49_9NOCA</name>
<gene>
    <name evidence="2" type="ORF">IT779_25520</name>
</gene>
<dbReference type="EMBL" id="JADMLG010000011">
    <property type="protein sequence ID" value="MBH0779635.1"/>
    <property type="molecule type" value="Genomic_DNA"/>
</dbReference>
<dbReference type="Gene3D" id="3.10.620.30">
    <property type="match status" value="1"/>
</dbReference>
<dbReference type="InterPro" id="IPR038765">
    <property type="entry name" value="Papain-like_cys_pep_sf"/>
</dbReference>
<dbReference type="PANTHER" id="PTHR33490">
    <property type="entry name" value="BLR5614 PROTEIN-RELATED"/>
    <property type="match status" value="1"/>
</dbReference>
<protein>
    <submittedName>
        <fullName evidence="2">Transglutaminase family protein</fullName>
    </submittedName>
</protein>
<dbReference type="Proteomes" id="UP000655751">
    <property type="component" value="Unassembled WGS sequence"/>
</dbReference>
<dbReference type="RefSeq" id="WP_198428905.1">
    <property type="nucleotide sequence ID" value="NZ_JADMLG010000011.1"/>
</dbReference>
<accession>A0A931IH49</accession>
<dbReference type="InterPro" id="IPR002931">
    <property type="entry name" value="Transglutaminase-like"/>
</dbReference>
<evidence type="ECO:0000313" key="3">
    <source>
        <dbReference type="Proteomes" id="UP000655751"/>
    </source>
</evidence>
<sequence length="206" mass="22584">MVFSPVSTSDPSAYLAADPIIEVDHPAVRSFGDELRFGSEGQVDFARRAFEWVRDEVAHSFDARDPRVTLRASQVLEQRVGLCYAKSHLLAALLRGQGIPTALCYQRLLHGDGHVLHGLVAVYLEGAWHRQDARGNRADIAAEFCLDAERLAFPVDPSLGEIDYPELHLTPARVVIDALLTVTDILAVYDHGLPTALNSGSDPLPH</sequence>
<dbReference type="AlphaFoldDB" id="A0A931IH49"/>